<feature type="compositionally biased region" description="Low complexity" evidence="12">
    <location>
        <begin position="389"/>
        <end position="401"/>
    </location>
</feature>
<evidence type="ECO:0000256" key="9">
    <source>
        <dbReference type="ARBA" id="ARBA00022932"/>
    </source>
</evidence>
<evidence type="ECO:0000256" key="11">
    <source>
        <dbReference type="RuleBase" id="RU364063"/>
    </source>
</evidence>
<dbReference type="InterPro" id="IPR027417">
    <property type="entry name" value="P-loop_NTPase"/>
</dbReference>
<dbReference type="PANTHER" id="PTHR11669:SF0">
    <property type="entry name" value="PROTEIN STICHEL-LIKE 2"/>
    <property type="match status" value="1"/>
</dbReference>
<feature type="compositionally biased region" description="Low complexity" evidence="12">
    <location>
        <begin position="372"/>
        <end position="381"/>
    </location>
</feature>
<keyword evidence="8 11" id="KW-0067">ATP-binding</keyword>
<dbReference type="NCBIfam" id="NF005942">
    <property type="entry name" value="PRK07994.1"/>
    <property type="match status" value="1"/>
</dbReference>
<dbReference type="Proteomes" id="UP001433638">
    <property type="component" value="Unassembled WGS sequence"/>
</dbReference>
<evidence type="ECO:0000313" key="14">
    <source>
        <dbReference type="EMBL" id="MEQ6290142.1"/>
    </source>
</evidence>
<dbReference type="NCBIfam" id="NF004046">
    <property type="entry name" value="PRK05563.1"/>
    <property type="match status" value="1"/>
</dbReference>
<feature type="compositionally biased region" description="Pro residues" evidence="12">
    <location>
        <begin position="450"/>
        <end position="460"/>
    </location>
</feature>
<dbReference type="Gene3D" id="3.40.50.300">
    <property type="entry name" value="P-loop containing nucleotide triphosphate hydrolases"/>
    <property type="match status" value="1"/>
</dbReference>
<evidence type="ECO:0000259" key="13">
    <source>
        <dbReference type="SMART" id="SM00382"/>
    </source>
</evidence>
<dbReference type="EMBL" id="JBEFLD010000003">
    <property type="protein sequence ID" value="MEQ6290142.1"/>
    <property type="molecule type" value="Genomic_DNA"/>
</dbReference>
<comment type="subunit">
    <text evidence="11">DNA polymerase III contains a core (composed of alpha, epsilon and theta chains) that associates with a tau subunit. This core dimerizes to form the POLIII' complex. PolIII' associates with the gamma complex (composed of gamma, delta, delta', psi and chi chains) and with the beta chain to form the complete DNA polymerase III complex.</text>
</comment>
<keyword evidence="9 11" id="KW-0239">DNA-directed DNA polymerase</keyword>
<keyword evidence="2 11" id="KW-0808">Transferase</keyword>
<comment type="similarity">
    <text evidence="1 11">Belongs to the DnaX/STICHEL family.</text>
</comment>
<dbReference type="InterPro" id="IPR045085">
    <property type="entry name" value="HLD_clamp_pol_III_gamma_tau"/>
</dbReference>
<dbReference type="Gene3D" id="1.20.272.10">
    <property type="match status" value="1"/>
</dbReference>
<evidence type="ECO:0000256" key="3">
    <source>
        <dbReference type="ARBA" id="ARBA00022695"/>
    </source>
</evidence>
<organism evidence="14 15">
    <name type="scientific">Vogesella oryzagri</name>
    <dbReference type="NCBI Taxonomy" id="3160864"/>
    <lineage>
        <taxon>Bacteria</taxon>
        <taxon>Pseudomonadati</taxon>
        <taxon>Pseudomonadota</taxon>
        <taxon>Betaproteobacteria</taxon>
        <taxon>Neisseriales</taxon>
        <taxon>Chromobacteriaceae</taxon>
        <taxon>Vogesella</taxon>
    </lineage>
</organism>
<dbReference type="Pfam" id="PF12169">
    <property type="entry name" value="DNA_pol3_gamma3"/>
    <property type="match status" value="1"/>
</dbReference>
<name>A0ABV1M1N9_9NEIS</name>
<dbReference type="SUPFAM" id="SSF52540">
    <property type="entry name" value="P-loop containing nucleoside triphosphate hydrolases"/>
    <property type="match status" value="1"/>
</dbReference>
<dbReference type="NCBIfam" id="TIGR02397">
    <property type="entry name" value="dnaX_nterm"/>
    <property type="match status" value="1"/>
</dbReference>
<accession>A0ABV1M1N9</accession>
<dbReference type="Pfam" id="PF12170">
    <property type="entry name" value="DNA_pol3_tau_5"/>
    <property type="match status" value="1"/>
</dbReference>
<comment type="caution">
    <text evidence="14">The sequence shown here is derived from an EMBL/GenBank/DDBJ whole genome shotgun (WGS) entry which is preliminary data.</text>
</comment>
<keyword evidence="7" id="KW-0862">Zinc</keyword>
<dbReference type="InterPro" id="IPR008921">
    <property type="entry name" value="DNA_pol3_clamp-load_cplx_C"/>
</dbReference>
<evidence type="ECO:0000256" key="2">
    <source>
        <dbReference type="ARBA" id="ARBA00022679"/>
    </source>
</evidence>
<dbReference type="InterPro" id="IPR038249">
    <property type="entry name" value="PolIII_tau_V_sf"/>
</dbReference>
<keyword evidence="15" id="KW-1185">Reference proteome</keyword>
<dbReference type="InterPro" id="IPR021029">
    <property type="entry name" value="DNA_pol_III_tau_dom-5"/>
</dbReference>
<dbReference type="Pfam" id="PF13177">
    <property type="entry name" value="DNA_pol3_delta2"/>
    <property type="match status" value="1"/>
</dbReference>
<dbReference type="CDD" id="cd18137">
    <property type="entry name" value="HLD_clamp_pol_III_gamma_tau"/>
    <property type="match status" value="1"/>
</dbReference>
<dbReference type="Gene3D" id="1.10.8.60">
    <property type="match status" value="1"/>
</dbReference>
<comment type="catalytic activity">
    <reaction evidence="10 11">
        <text>DNA(n) + a 2'-deoxyribonucleoside 5'-triphosphate = DNA(n+1) + diphosphate</text>
        <dbReference type="Rhea" id="RHEA:22508"/>
        <dbReference type="Rhea" id="RHEA-COMP:17339"/>
        <dbReference type="Rhea" id="RHEA-COMP:17340"/>
        <dbReference type="ChEBI" id="CHEBI:33019"/>
        <dbReference type="ChEBI" id="CHEBI:61560"/>
        <dbReference type="ChEBI" id="CHEBI:173112"/>
        <dbReference type="EC" id="2.7.7.7"/>
    </reaction>
</comment>
<comment type="function">
    <text evidence="11">DNA polymerase III is a complex, multichain enzyme responsible for most of the replicative synthesis in bacteria. This DNA polymerase also exhibits 3' to 5' exonuclease activity.</text>
</comment>
<evidence type="ECO:0000256" key="8">
    <source>
        <dbReference type="ARBA" id="ARBA00022840"/>
    </source>
</evidence>
<dbReference type="PANTHER" id="PTHR11669">
    <property type="entry name" value="REPLICATION FACTOR C / DNA POLYMERASE III GAMMA-TAU SUBUNIT"/>
    <property type="match status" value="1"/>
</dbReference>
<dbReference type="RefSeq" id="WP_349585347.1">
    <property type="nucleotide sequence ID" value="NZ_JBEFLD010000003.1"/>
</dbReference>
<protein>
    <recommendedName>
        <fullName evidence="11">DNA polymerase III subunit gamma/tau</fullName>
        <ecNumber evidence="11">2.7.7.7</ecNumber>
    </recommendedName>
</protein>
<evidence type="ECO:0000256" key="10">
    <source>
        <dbReference type="ARBA" id="ARBA00049244"/>
    </source>
</evidence>
<keyword evidence="6 11" id="KW-0547">Nucleotide-binding</keyword>
<evidence type="ECO:0000256" key="4">
    <source>
        <dbReference type="ARBA" id="ARBA00022705"/>
    </source>
</evidence>
<feature type="domain" description="AAA+ ATPase" evidence="13">
    <location>
        <begin position="37"/>
        <end position="179"/>
    </location>
</feature>
<dbReference type="InterPro" id="IPR022754">
    <property type="entry name" value="DNA_pol_III_gamma-3"/>
</dbReference>
<evidence type="ECO:0000256" key="7">
    <source>
        <dbReference type="ARBA" id="ARBA00022833"/>
    </source>
</evidence>
<dbReference type="EC" id="2.7.7.7" evidence="11"/>
<evidence type="ECO:0000313" key="15">
    <source>
        <dbReference type="Proteomes" id="UP001433638"/>
    </source>
</evidence>
<dbReference type="SUPFAM" id="SSF48019">
    <property type="entry name" value="post-AAA+ oligomerization domain-like"/>
    <property type="match status" value="1"/>
</dbReference>
<gene>
    <name evidence="11 14" type="primary">dnaX</name>
    <name evidence="14" type="ORF">ABNW52_05880</name>
</gene>
<evidence type="ECO:0000256" key="1">
    <source>
        <dbReference type="ARBA" id="ARBA00006360"/>
    </source>
</evidence>
<keyword evidence="3 11" id="KW-0548">Nucleotidyltransferase</keyword>
<feature type="compositionally biased region" description="Low complexity" evidence="12">
    <location>
        <begin position="433"/>
        <end position="449"/>
    </location>
</feature>
<dbReference type="SMART" id="SM00382">
    <property type="entry name" value="AAA"/>
    <property type="match status" value="1"/>
</dbReference>
<reference evidence="14" key="1">
    <citation type="submission" date="2024-06" db="EMBL/GenBank/DDBJ databases">
        <title>Genome sequence of Vogesella sp. MAHUQ-64.</title>
        <authorList>
            <person name="Huq M.A."/>
        </authorList>
    </citation>
    <scope>NUCLEOTIDE SEQUENCE</scope>
    <source>
        <strain evidence="14">MAHUQ-64</strain>
    </source>
</reference>
<dbReference type="GO" id="GO:0003887">
    <property type="term" value="F:DNA-directed DNA polymerase activity"/>
    <property type="evidence" value="ECO:0007669"/>
    <property type="project" value="UniProtKB-EC"/>
</dbReference>
<dbReference type="CDD" id="cd00009">
    <property type="entry name" value="AAA"/>
    <property type="match status" value="1"/>
</dbReference>
<keyword evidence="4 11" id="KW-0235">DNA replication</keyword>
<evidence type="ECO:0000256" key="6">
    <source>
        <dbReference type="ARBA" id="ARBA00022741"/>
    </source>
</evidence>
<evidence type="ECO:0000256" key="12">
    <source>
        <dbReference type="SAM" id="MobiDB-lite"/>
    </source>
</evidence>
<dbReference type="InterPro" id="IPR050238">
    <property type="entry name" value="DNA_Rep/Repair_Clamp_Loader"/>
</dbReference>
<sequence>MTYQVLARKWRPKRFADLVGQEHVVRALSNALRESRLHHAYLLTGTRGVGKTTIARILAKSLNCETGTGAEPCGECQACRQIDAGRYVDLLEIDAASNTGIDNIREVLENAQYAPTMGRFKVYIIDEVHMLSKSAFNAMLKTLEEPPAHVKFILATTDPQKVPVTVLSRCLQFSLRNMTPQQVAGHLAHVLDVEGVVYEAPALALLGRAAAGSMRDALSLLDQAIAYGVGEVREDGVRAMLGAVDKRYLFTLLDALADADGARLMAEVETLAARGIGFDNALAELSSLLHQLALAQSVPDAIASDEPERDALFALAQRIGAEDIQLYYQIALHGRRDLALAPDEHAGFSMTMLRMLAFHPQHAGDSMVRPLSSARPASVPTAPVPSTPAPAAQPASGAESPFKALLAQMSGKSERSVPPADRAPAAEPEPEPARAAPRPAANVASAVQSAPPPEAPPPWEEAPAVAVAAPAVAAPVAPNAPVAVVATAAPPAVRPVVAEPVEAEEDEREPEAELPSYLMDEDAELAAYVQGDVAAPSSYDTPRFDGDWSALITVLSAKMGTARMLAQNAALKQWDGHTFELAVPEAFRNLTGLDYQNKLKAVLSAYLGMEVQLRVSVETLDMETPAMRDARSRREQLAVARQHMENDPLVQQLVRDMGAMLLAETIQPVQE</sequence>
<dbReference type="InterPro" id="IPR012763">
    <property type="entry name" value="DNA_pol_III_sug/sutau_N"/>
</dbReference>
<dbReference type="Gene3D" id="3.30.300.150">
    <property type="entry name" value="DNA polymerase III, tau subunit, domain V"/>
    <property type="match status" value="1"/>
</dbReference>
<keyword evidence="5" id="KW-0479">Metal-binding</keyword>
<dbReference type="Pfam" id="PF22608">
    <property type="entry name" value="DNAX_ATPase_lid"/>
    <property type="match status" value="1"/>
</dbReference>
<evidence type="ECO:0000256" key="5">
    <source>
        <dbReference type="ARBA" id="ARBA00022723"/>
    </source>
</evidence>
<proteinExistence type="inferred from homology"/>
<dbReference type="InterPro" id="IPR003593">
    <property type="entry name" value="AAA+_ATPase"/>
</dbReference>
<feature type="region of interest" description="Disordered" evidence="12">
    <location>
        <begin position="365"/>
        <end position="461"/>
    </location>
</feature>